<feature type="domain" description="SusD-like N-terminal" evidence="7">
    <location>
        <begin position="24"/>
        <end position="235"/>
    </location>
</feature>
<protein>
    <submittedName>
        <fullName evidence="8">RagB/SusD family nutrient uptake outer membrane protein</fullName>
    </submittedName>
</protein>
<accession>A0AAX1NE90</accession>
<evidence type="ECO:0000259" key="6">
    <source>
        <dbReference type="Pfam" id="PF07980"/>
    </source>
</evidence>
<reference evidence="8 9" key="1">
    <citation type="submission" date="2021-05" db="EMBL/GenBank/DDBJ databases">
        <title>Comparative genomic studies on the polysaccharide-degrading batcterial strains of the Flammeovirga genus.</title>
        <authorList>
            <person name="Zewei F."/>
            <person name="Zheng Z."/>
            <person name="Yu L."/>
            <person name="Ruyue G."/>
            <person name="Yanhong M."/>
            <person name="Yuanyuan C."/>
            <person name="Jingyan G."/>
            <person name="Wenjun H."/>
        </authorList>
    </citation>
    <scope>NUCLEOTIDE SEQUENCE [LARGE SCALE GENOMIC DNA]</scope>
    <source>
        <strain evidence="8 9">NBRC:100898</strain>
    </source>
</reference>
<comment type="subcellular location">
    <subcellularLocation>
        <location evidence="1">Cell outer membrane</location>
    </subcellularLocation>
</comment>
<dbReference type="InterPro" id="IPR011990">
    <property type="entry name" value="TPR-like_helical_dom_sf"/>
</dbReference>
<dbReference type="InterPro" id="IPR012944">
    <property type="entry name" value="SusD_RagB_dom"/>
</dbReference>
<gene>
    <name evidence="8" type="ORF">KMW28_20645</name>
</gene>
<keyword evidence="3" id="KW-0732">Signal</keyword>
<keyword evidence="5" id="KW-0998">Cell outer membrane</keyword>
<evidence type="ECO:0000256" key="1">
    <source>
        <dbReference type="ARBA" id="ARBA00004442"/>
    </source>
</evidence>
<sequence>MISTIKNSFITFLSLTVLFSCSKDFLELKPTDAIEENEVFTNYNNARAALIGAYDQLSSPNFGGLYNPIMSDIMGEDLMINSVDNWNWFTQVYQMNVLPTYTYVDAPWWSGYKLAYDVNKIVENAQSIPGASQEEMNELEGQARALRAYVHLKLVQMYSQAYKRNPNALSIMEADRILGIDEEDLGRSTVQNTYEFIASDLLKSLELLTDLDQDEFDQGFFSKRGAYALLARTYLDIGEWEMARDYAQMAHKDLDLMSINDMYAGFMFRNSETIYAIAYTQEDNNIYLSLPSFYWPVAGYSSMRANDKFVEKFSNDDARAGFFLMEPEIDENRHLILKFGHNAVVGNAERIVIRASEMHLIEAECEAELGNYSKAQDALYLIQSRSYPGVRKSTNTGQELIDEILLERRKELFGEGFRWNDIKRRQLPFVREGNHWVKFNFTSNDPDYYRMTFPIPQSEIDANSNISEADQNEGY</sequence>
<comment type="similarity">
    <text evidence="2">Belongs to the SusD family.</text>
</comment>
<evidence type="ECO:0000313" key="8">
    <source>
        <dbReference type="EMBL" id="QWG04835.1"/>
    </source>
</evidence>
<keyword evidence="4" id="KW-0472">Membrane</keyword>
<evidence type="ECO:0000256" key="2">
    <source>
        <dbReference type="ARBA" id="ARBA00006275"/>
    </source>
</evidence>
<dbReference type="RefSeq" id="WP_169662465.1">
    <property type="nucleotide sequence ID" value="NZ_CP076133.1"/>
</dbReference>
<dbReference type="GO" id="GO:0009279">
    <property type="term" value="C:cell outer membrane"/>
    <property type="evidence" value="ECO:0007669"/>
    <property type="project" value="UniProtKB-SubCell"/>
</dbReference>
<dbReference type="KEGG" id="fya:KMW28_20645"/>
<evidence type="ECO:0000256" key="4">
    <source>
        <dbReference type="ARBA" id="ARBA00023136"/>
    </source>
</evidence>
<evidence type="ECO:0000256" key="3">
    <source>
        <dbReference type="ARBA" id="ARBA00022729"/>
    </source>
</evidence>
<dbReference type="SUPFAM" id="SSF48452">
    <property type="entry name" value="TPR-like"/>
    <property type="match status" value="1"/>
</dbReference>
<dbReference type="Gene3D" id="1.25.40.390">
    <property type="match status" value="1"/>
</dbReference>
<evidence type="ECO:0000256" key="5">
    <source>
        <dbReference type="ARBA" id="ARBA00023237"/>
    </source>
</evidence>
<dbReference type="PROSITE" id="PS51257">
    <property type="entry name" value="PROKAR_LIPOPROTEIN"/>
    <property type="match status" value="1"/>
</dbReference>
<proteinExistence type="inferred from homology"/>
<feature type="domain" description="RagB/SusD" evidence="6">
    <location>
        <begin position="347"/>
        <end position="475"/>
    </location>
</feature>
<organism evidence="8 9">
    <name type="scientific">Flammeovirga yaeyamensis</name>
    <dbReference type="NCBI Taxonomy" id="367791"/>
    <lineage>
        <taxon>Bacteria</taxon>
        <taxon>Pseudomonadati</taxon>
        <taxon>Bacteroidota</taxon>
        <taxon>Cytophagia</taxon>
        <taxon>Cytophagales</taxon>
        <taxon>Flammeovirgaceae</taxon>
        <taxon>Flammeovirga</taxon>
    </lineage>
</organism>
<dbReference type="Proteomes" id="UP000678679">
    <property type="component" value="Chromosome 2"/>
</dbReference>
<dbReference type="Pfam" id="PF14322">
    <property type="entry name" value="SusD-like_3"/>
    <property type="match status" value="1"/>
</dbReference>
<evidence type="ECO:0000259" key="7">
    <source>
        <dbReference type="Pfam" id="PF14322"/>
    </source>
</evidence>
<evidence type="ECO:0000313" key="9">
    <source>
        <dbReference type="Proteomes" id="UP000678679"/>
    </source>
</evidence>
<name>A0AAX1NE90_9BACT</name>
<dbReference type="InterPro" id="IPR033985">
    <property type="entry name" value="SusD-like_N"/>
</dbReference>
<dbReference type="AlphaFoldDB" id="A0AAX1NE90"/>
<keyword evidence="9" id="KW-1185">Reference proteome</keyword>
<dbReference type="EMBL" id="CP076133">
    <property type="protein sequence ID" value="QWG04835.1"/>
    <property type="molecule type" value="Genomic_DNA"/>
</dbReference>
<dbReference type="Pfam" id="PF07980">
    <property type="entry name" value="SusD_RagB"/>
    <property type="match status" value="1"/>
</dbReference>